<dbReference type="NCBIfam" id="NF004767">
    <property type="entry name" value="PRK06105.1"/>
    <property type="match status" value="1"/>
</dbReference>
<evidence type="ECO:0000256" key="6">
    <source>
        <dbReference type="RuleBase" id="RU003560"/>
    </source>
</evidence>
<dbReference type="PROSITE" id="PS00600">
    <property type="entry name" value="AA_TRANSFER_CLASS_3"/>
    <property type="match status" value="1"/>
</dbReference>
<keyword evidence="3" id="KW-0032">Aminotransferase</keyword>
<evidence type="ECO:0000256" key="7">
    <source>
        <dbReference type="SAM" id="MobiDB-lite"/>
    </source>
</evidence>
<dbReference type="InterPro" id="IPR049704">
    <property type="entry name" value="Aminotrans_3_PPA_site"/>
</dbReference>
<dbReference type="PANTHER" id="PTHR42684:SF3">
    <property type="entry name" value="ADENOSYLMETHIONINE-8-AMINO-7-OXONONANOATE AMINOTRANSFERASE"/>
    <property type="match status" value="1"/>
</dbReference>
<keyword evidence="9" id="KW-1185">Reference proteome</keyword>
<protein>
    <submittedName>
        <fullName evidence="8">Pyridoxal phosphate (PLP)-dependent transferases superfamily protein</fullName>
    </submittedName>
</protein>
<dbReference type="GO" id="GO:0009448">
    <property type="term" value="P:gamma-aminobutyric acid metabolic process"/>
    <property type="evidence" value="ECO:0000318"/>
    <property type="project" value="GO_Central"/>
</dbReference>
<evidence type="ECO:0000256" key="2">
    <source>
        <dbReference type="ARBA" id="ARBA00008954"/>
    </source>
</evidence>
<comment type="similarity">
    <text evidence="2 6">Belongs to the class-III pyridoxal-phosphate-dependent aminotransferase family.</text>
</comment>
<sequence>MAVERANGAGAADDAGPPVTTQAEKGLKEQANVSKAAERMSLSGGQSHDMLPPFTAAWQYTDAQPLIITKSEGIYVYDREGNKYLDALAGLWCTALGGNEPRLVEAAMKQLQTLPYYQSFWNRTTEPALELSSQLINMFTASPMAKVFFTNSGSECNDTQVKLVWYYNNAMGRPNKKKFIARKKAYHGSTLISASLTGLTPLHGSFDLPVQWVLHTDTPHYWRNANPGESEEDFSTRLAESLEKLILQEGPDTIAAFIGEPVMGAGGVIPPPKGYWPKVQEVLKKYDILLIADEVVTAFGRLGTMFGSDLYEIKPDLVSLAKALSSAYMPIGAILMSQHLFDEIAAHSNKLGGFSHGFTYSGHPVACAVASECLKIYQERNIPQHVSQVAPAFQEGMREFYKYPFIGEIRGLGLIMAVEFVADRDTKAAFPTDWGVGTYFGSRTMAHGMLVRVSGDIIMMSPHLIITEGEVKELVSKFGAALEDLAAYIEEKRNGTK</sequence>
<evidence type="ECO:0000256" key="3">
    <source>
        <dbReference type="ARBA" id="ARBA00022576"/>
    </source>
</evidence>
<evidence type="ECO:0000256" key="1">
    <source>
        <dbReference type="ARBA" id="ARBA00004173"/>
    </source>
</evidence>
<dbReference type="Proteomes" id="UP000054558">
    <property type="component" value="Unassembled WGS sequence"/>
</dbReference>
<dbReference type="GO" id="GO:0004015">
    <property type="term" value="F:adenosylmethionine-8-amino-7-oxononanoate transaminase activity"/>
    <property type="evidence" value="ECO:0000318"/>
    <property type="project" value="GO_Central"/>
</dbReference>
<dbReference type="Gene3D" id="3.90.1150.10">
    <property type="entry name" value="Aspartate Aminotransferase, domain 1"/>
    <property type="match status" value="1"/>
</dbReference>
<evidence type="ECO:0000313" key="8">
    <source>
        <dbReference type="EMBL" id="GAQ78759.1"/>
    </source>
</evidence>
<dbReference type="GO" id="GO:0005739">
    <property type="term" value="C:mitochondrion"/>
    <property type="evidence" value="ECO:0007669"/>
    <property type="project" value="UniProtKB-SubCell"/>
</dbReference>
<feature type="compositionally biased region" description="Low complexity" evidence="7">
    <location>
        <begin position="1"/>
        <end position="16"/>
    </location>
</feature>
<dbReference type="SUPFAM" id="SSF53383">
    <property type="entry name" value="PLP-dependent transferases"/>
    <property type="match status" value="1"/>
</dbReference>
<dbReference type="Pfam" id="PF00202">
    <property type="entry name" value="Aminotran_3"/>
    <property type="match status" value="1"/>
</dbReference>
<dbReference type="InterPro" id="IPR005814">
    <property type="entry name" value="Aminotrans_3"/>
</dbReference>
<accession>A0A1Y1HNL1</accession>
<proteinExistence type="inferred from homology"/>
<feature type="region of interest" description="Disordered" evidence="7">
    <location>
        <begin position="1"/>
        <end position="38"/>
    </location>
</feature>
<dbReference type="InterPro" id="IPR015421">
    <property type="entry name" value="PyrdxlP-dep_Trfase_major"/>
</dbReference>
<dbReference type="OMA" id="GQMSCLL"/>
<evidence type="ECO:0000313" key="9">
    <source>
        <dbReference type="Proteomes" id="UP000054558"/>
    </source>
</evidence>
<dbReference type="Gene3D" id="3.40.640.10">
    <property type="entry name" value="Type I PLP-dependent aspartate aminotransferase-like (Major domain)"/>
    <property type="match status" value="1"/>
</dbReference>
<name>A0A1Y1HNL1_KLENI</name>
<dbReference type="InterPro" id="IPR015424">
    <property type="entry name" value="PyrdxlP-dep_Trfase"/>
</dbReference>
<dbReference type="CDD" id="cd00610">
    <property type="entry name" value="OAT_like"/>
    <property type="match status" value="1"/>
</dbReference>
<dbReference type="InterPro" id="IPR015422">
    <property type="entry name" value="PyrdxlP-dep_Trfase_small"/>
</dbReference>
<evidence type="ECO:0000256" key="5">
    <source>
        <dbReference type="ARBA" id="ARBA00022898"/>
    </source>
</evidence>
<dbReference type="PANTHER" id="PTHR42684">
    <property type="entry name" value="ADENOSYLMETHIONINE-8-AMINO-7-OXONONANOATE AMINOTRANSFERASE"/>
    <property type="match status" value="1"/>
</dbReference>
<organism evidence="8 9">
    <name type="scientific">Klebsormidium nitens</name>
    <name type="common">Green alga</name>
    <name type="synonym">Ulothrix nitens</name>
    <dbReference type="NCBI Taxonomy" id="105231"/>
    <lineage>
        <taxon>Eukaryota</taxon>
        <taxon>Viridiplantae</taxon>
        <taxon>Streptophyta</taxon>
        <taxon>Klebsormidiophyceae</taxon>
        <taxon>Klebsormidiales</taxon>
        <taxon>Klebsormidiaceae</taxon>
        <taxon>Klebsormidium</taxon>
    </lineage>
</organism>
<dbReference type="FunFam" id="3.40.640.10:FF:000014">
    <property type="entry name" value="Adenosylmethionine-8-amino-7-oxononanoate aminotransferase, probable"/>
    <property type="match status" value="1"/>
</dbReference>
<dbReference type="GO" id="GO:0030170">
    <property type="term" value="F:pyridoxal phosphate binding"/>
    <property type="evidence" value="ECO:0007669"/>
    <property type="project" value="InterPro"/>
</dbReference>
<dbReference type="OrthoDB" id="425114at2759"/>
<keyword evidence="4 8" id="KW-0808">Transferase</keyword>
<reference evidence="8 9" key="1">
    <citation type="journal article" date="2014" name="Nat. Commun.">
        <title>Klebsormidium flaccidum genome reveals primary factors for plant terrestrial adaptation.</title>
        <authorList>
            <person name="Hori K."/>
            <person name="Maruyama F."/>
            <person name="Fujisawa T."/>
            <person name="Togashi T."/>
            <person name="Yamamoto N."/>
            <person name="Seo M."/>
            <person name="Sato S."/>
            <person name="Yamada T."/>
            <person name="Mori H."/>
            <person name="Tajima N."/>
            <person name="Moriyama T."/>
            <person name="Ikeuchi M."/>
            <person name="Watanabe M."/>
            <person name="Wada H."/>
            <person name="Kobayashi K."/>
            <person name="Saito M."/>
            <person name="Masuda T."/>
            <person name="Sasaki-Sekimoto Y."/>
            <person name="Mashiguchi K."/>
            <person name="Awai K."/>
            <person name="Shimojima M."/>
            <person name="Masuda S."/>
            <person name="Iwai M."/>
            <person name="Nobusawa T."/>
            <person name="Narise T."/>
            <person name="Kondo S."/>
            <person name="Saito H."/>
            <person name="Sato R."/>
            <person name="Murakawa M."/>
            <person name="Ihara Y."/>
            <person name="Oshima-Yamada Y."/>
            <person name="Ohtaka K."/>
            <person name="Satoh M."/>
            <person name="Sonobe K."/>
            <person name="Ishii M."/>
            <person name="Ohtani R."/>
            <person name="Kanamori-Sato M."/>
            <person name="Honoki R."/>
            <person name="Miyazaki D."/>
            <person name="Mochizuki H."/>
            <person name="Umetsu J."/>
            <person name="Higashi K."/>
            <person name="Shibata D."/>
            <person name="Kamiya Y."/>
            <person name="Sato N."/>
            <person name="Nakamura Y."/>
            <person name="Tabata S."/>
            <person name="Ida S."/>
            <person name="Kurokawa K."/>
            <person name="Ohta H."/>
        </authorList>
    </citation>
    <scope>NUCLEOTIDE SEQUENCE [LARGE SCALE GENOMIC DNA]</scope>
    <source>
        <strain evidence="8 9">NIES-2285</strain>
    </source>
</reference>
<comment type="subcellular location">
    <subcellularLocation>
        <location evidence="1">Mitochondrion</location>
    </subcellularLocation>
</comment>
<evidence type="ECO:0000256" key="4">
    <source>
        <dbReference type="ARBA" id="ARBA00022679"/>
    </source>
</evidence>
<gene>
    <name evidence="8" type="ORF">KFL_000180420</name>
</gene>
<dbReference type="STRING" id="105231.A0A1Y1HNL1"/>
<keyword evidence="5 6" id="KW-0663">Pyridoxal phosphate</keyword>
<dbReference type="GO" id="GO:0009102">
    <property type="term" value="P:biotin biosynthetic process"/>
    <property type="evidence" value="ECO:0000318"/>
    <property type="project" value="GO_Central"/>
</dbReference>
<dbReference type="EMBL" id="DF236967">
    <property type="protein sequence ID" value="GAQ78759.1"/>
    <property type="molecule type" value="Genomic_DNA"/>
</dbReference>
<dbReference type="AlphaFoldDB" id="A0A1Y1HNL1"/>